<dbReference type="NCBIfam" id="TIGR03089">
    <property type="entry name" value="TIGR03089 family protein"/>
    <property type="match status" value="1"/>
</dbReference>
<reference evidence="2" key="1">
    <citation type="journal article" date="2019" name="Int. J. Syst. Evol. Microbiol.">
        <title>The Global Catalogue of Microorganisms (GCM) 10K type strain sequencing project: providing services to taxonomists for standard genome sequencing and annotation.</title>
        <authorList>
            <consortium name="The Broad Institute Genomics Platform"/>
            <consortium name="The Broad Institute Genome Sequencing Center for Infectious Disease"/>
            <person name="Wu L."/>
            <person name="Ma J."/>
        </authorList>
    </citation>
    <scope>NUCLEOTIDE SEQUENCE [LARGE SCALE GENOMIC DNA]</scope>
    <source>
        <strain evidence="2">JCM 17810</strain>
    </source>
</reference>
<dbReference type="InterPro" id="IPR017523">
    <property type="entry name" value="Rv3268"/>
</dbReference>
<dbReference type="Proteomes" id="UP001500622">
    <property type="component" value="Unassembled WGS sequence"/>
</dbReference>
<evidence type="ECO:0000313" key="2">
    <source>
        <dbReference type="Proteomes" id="UP001500622"/>
    </source>
</evidence>
<sequence>MAHPDTIPGRLLESLDADGTSPRLTWYGPGGERTELSGRVLANWVTKAANMLVEEGDVEPGTAVVVHLPVHWRALVWALAAWTAGAQVLPRDAGDAGTGAGGRGDATADEELATADGVVVVTSEPDHAPGREGADLVLAVALPSLAMSWDGPDLPTGVVDAAAELLGYGDALGYVVEPDDGDLAVGGDVTYGELASWAAGTVGAAAEEDRPARVLVSPASLHGLLRQAVGVWLAGGSVVLVEPGSGTAIEDVTAAERVDLRLDGRH</sequence>
<dbReference type="RefSeq" id="WP_345219189.1">
    <property type="nucleotide sequence ID" value="NZ_BAABGN010000028.1"/>
</dbReference>
<accession>A0ABP8LTG9</accession>
<name>A0ABP8LTG9_9MICO</name>
<dbReference type="InterPro" id="IPR042099">
    <property type="entry name" value="ANL_N_sf"/>
</dbReference>
<organism evidence="1 2">
    <name type="scientific">Georgenia halophila</name>
    <dbReference type="NCBI Taxonomy" id="620889"/>
    <lineage>
        <taxon>Bacteria</taxon>
        <taxon>Bacillati</taxon>
        <taxon>Actinomycetota</taxon>
        <taxon>Actinomycetes</taxon>
        <taxon>Micrococcales</taxon>
        <taxon>Bogoriellaceae</taxon>
        <taxon>Georgenia</taxon>
    </lineage>
</organism>
<dbReference type="SUPFAM" id="SSF56801">
    <property type="entry name" value="Acetyl-CoA synthetase-like"/>
    <property type="match status" value="1"/>
</dbReference>
<protein>
    <recommendedName>
        <fullName evidence="3">TIGR03089 family protein</fullName>
    </recommendedName>
</protein>
<keyword evidence="2" id="KW-1185">Reference proteome</keyword>
<proteinExistence type="predicted"/>
<evidence type="ECO:0008006" key="3">
    <source>
        <dbReference type="Google" id="ProtNLM"/>
    </source>
</evidence>
<dbReference type="EMBL" id="BAABGN010000028">
    <property type="protein sequence ID" value="GAA4434151.1"/>
    <property type="molecule type" value="Genomic_DNA"/>
</dbReference>
<dbReference type="Gene3D" id="3.40.50.12780">
    <property type="entry name" value="N-terminal domain of ligase-like"/>
    <property type="match status" value="1"/>
</dbReference>
<gene>
    <name evidence="1" type="ORF">GCM10023169_41400</name>
</gene>
<evidence type="ECO:0000313" key="1">
    <source>
        <dbReference type="EMBL" id="GAA4434151.1"/>
    </source>
</evidence>
<comment type="caution">
    <text evidence="1">The sequence shown here is derived from an EMBL/GenBank/DDBJ whole genome shotgun (WGS) entry which is preliminary data.</text>
</comment>